<dbReference type="EMBL" id="JAAOCA010000009">
    <property type="protein sequence ID" value="MBD1598887.1"/>
    <property type="molecule type" value="Genomic_DNA"/>
</dbReference>
<comment type="caution">
    <text evidence="1">The sequence shown here is derived from an EMBL/GenBank/DDBJ whole genome shotgun (WGS) entry which is preliminary data.</text>
</comment>
<organism evidence="1 2">
    <name type="scientific">Pseudomonas typographi</name>
    <dbReference type="NCBI Taxonomy" id="2715964"/>
    <lineage>
        <taxon>Bacteria</taxon>
        <taxon>Pseudomonadati</taxon>
        <taxon>Pseudomonadota</taxon>
        <taxon>Gammaproteobacteria</taxon>
        <taxon>Pseudomonadales</taxon>
        <taxon>Pseudomonadaceae</taxon>
        <taxon>Pseudomonas</taxon>
    </lineage>
</organism>
<keyword evidence="2" id="KW-1185">Reference proteome</keyword>
<dbReference type="RefSeq" id="WP_190419660.1">
    <property type="nucleotide sequence ID" value="NZ_JAAOCA010000009.1"/>
</dbReference>
<sequence>MHMTAALLMGNPCDEEEDNLALLACQGTDGRMFLMSRYPGEAEIDMAFDEDEPVGVRDIKVMLAAGTLEVAVAAADADLFGGDMLLHITHQSDASDLADLEAALRVILDGTGTLVRG</sequence>
<protein>
    <submittedName>
        <fullName evidence="1">Uncharacterized protein</fullName>
    </submittedName>
</protein>
<accession>A0ABR7Z0C9</accession>
<gene>
    <name evidence="1" type="ORF">HAQ05_09230</name>
</gene>
<dbReference type="Proteomes" id="UP000805841">
    <property type="component" value="Unassembled WGS sequence"/>
</dbReference>
<proteinExistence type="predicted"/>
<evidence type="ECO:0000313" key="2">
    <source>
        <dbReference type="Proteomes" id="UP000805841"/>
    </source>
</evidence>
<evidence type="ECO:0000313" key="1">
    <source>
        <dbReference type="EMBL" id="MBD1598887.1"/>
    </source>
</evidence>
<name>A0ABR7Z0C9_9PSED</name>
<reference evidence="1 2" key="1">
    <citation type="journal article" date="2020" name="Insects">
        <title>Bacteria Belonging to Pseudomonas typographi sp. nov. from the Bark Beetle Ips typographus Have Genomic Potential to Aid in the Host Ecology.</title>
        <authorList>
            <person name="Peral-Aranega E."/>
            <person name="Saati-Santamaria Z."/>
            <person name="Kolarik M."/>
            <person name="Rivas R."/>
            <person name="Garcia-Fraile P."/>
        </authorList>
    </citation>
    <scope>NUCLEOTIDE SEQUENCE [LARGE SCALE GENOMIC DNA]</scope>
    <source>
        <strain evidence="1 2">CA3A</strain>
    </source>
</reference>